<dbReference type="STRING" id="634771.SAMN04488128_103809"/>
<dbReference type="GO" id="GO:0016020">
    <property type="term" value="C:membrane"/>
    <property type="evidence" value="ECO:0007669"/>
    <property type="project" value="InterPro"/>
</dbReference>
<feature type="transmembrane region" description="Helical" evidence="1">
    <location>
        <begin position="82"/>
        <end position="102"/>
    </location>
</feature>
<keyword evidence="1" id="KW-1133">Transmembrane helix</keyword>
<feature type="domain" description="Signal transduction histidine kinase internal region" evidence="2">
    <location>
        <begin position="155"/>
        <end position="233"/>
    </location>
</feature>
<organism evidence="3 4">
    <name type="scientific">Chitinophaga eiseniae</name>
    <dbReference type="NCBI Taxonomy" id="634771"/>
    <lineage>
        <taxon>Bacteria</taxon>
        <taxon>Pseudomonadati</taxon>
        <taxon>Bacteroidota</taxon>
        <taxon>Chitinophagia</taxon>
        <taxon>Chitinophagales</taxon>
        <taxon>Chitinophagaceae</taxon>
        <taxon>Chitinophaga</taxon>
    </lineage>
</organism>
<dbReference type="InterPro" id="IPR050640">
    <property type="entry name" value="Bact_2-comp_sensor_kinase"/>
</dbReference>
<reference evidence="4" key="1">
    <citation type="submission" date="2017-02" db="EMBL/GenBank/DDBJ databases">
        <authorList>
            <person name="Varghese N."/>
            <person name="Submissions S."/>
        </authorList>
    </citation>
    <scope>NUCLEOTIDE SEQUENCE [LARGE SCALE GENOMIC DNA]</scope>
    <source>
        <strain evidence="4">DSM 22224</strain>
    </source>
</reference>
<accession>A0A1T4SYL2</accession>
<dbReference type="GO" id="GO:0000155">
    <property type="term" value="F:phosphorelay sensor kinase activity"/>
    <property type="evidence" value="ECO:0007669"/>
    <property type="project" value="InterPro"/>
</dbReference>
<keyword evidence="1" id="KW-0812">Transmembrane</keyword>
<keyword evidence="1" id="KW-0472">Membrane</keyword>
<evidence type="ECO:0000259" key="2">
    <source>
        <dbReference type="Pfam" id="PF06580"/>
    </source>
</evidence>
<dbReference type="OrthoDB" id="9809908at2"/>
<evidence type="ECO:0000313" key="3">
    <source>
        <dbReference type="EMBL" id="SKA33287.1"/>
    </source>
</evidence>
<feature type="transmembrane region" description="Helical" evidence="1">
    <location>
        <begin position="41"/>
        <end position="61"/>
    </location>
</feature>
<feature type="transmembrane region" description="Helical" evidence="1">
    <location>
        <begin position="114"/>
        <end position="133"/>
    </location>
</feature>
<dbReference type="AlphaFoldDB" id="A0A1T4SYL2"/>
<dbReference type="EMBL" id="FUWZ01000003">
    <property type="protein sequence ID" value="SKA33287.1"/>
    <property type="molecule type" value="Genomic_DNA"/>
</dbReference>
<dbReference type="Pfam" id="PF06580">
    <property type="entry name" value="His_kinase"/>
    <property type="match status" value="1"/>
</dbReference>
<name>A0A1T4SYL2_9BACT</name>
<dbReference type="InterPro" id="IPR010559">
    <property type="entry name" value="Sig_transdc_His_kin_internal"/>
</dbReference>
<feature type="transmembrane region" description="Helical" evidence="1">
    <location>
        <begin position="7"/>
        <end position="29"/>
    </location>
</feature>
<dbReference type="PANTHER" id="PTHR34220">
    <property type="entry name" value="SENSOR HISTIDINE KINASE YPDA"/>
    <property type="match status" value="1"/>
</dbReference>
<evidence type="ECO:0000256" key="1">
    <source>
        <dbReference type="SAM" id="Phobius"/>
    </source>
</evidence>
<dbReference type="Proteomes" id="UP000190367">
    <property type="component" value="Unassembled WGS sequence"/>
</dbReference>
<proteinExistence type="predicted"/>
<keyword evidence="3" id="KW-0418">Kinase</keyword>
<dbReference type="RefSeq" id="WP_078671133.1">
    <property type="nucleotide sequence ID" value="NZ_FUWZ01000003.1"/>
</dbReference>
<keyword evidence="3" id="KW-0808">Transferase</keyword>
<gene>
    <name evidence="3" type="ORF">SAMN04488128_103809</name>
</gene>
<keyword evidence="4" id="KW-1185">Reference proteome</keyword>
<sequence length="342" mass="39910">MRWKNHIFQVSTGIIWLSSLFMGILASIPKILQLNITFTELAVDASIAFLFSLFVWYVNLFSLPRFSIVTMAKTRIIRKLTFSLLLGMVVMAILVLFHQLAFPRYSFSSMLMMYQFRGVLINLTISMVVFFLYQNFDAQQVKLQMERLKSENIHAQYALLKQQIDPHFLFNSLNTLKSMIDIQDKEAGDFVVKLSDFYRFSLESRKEDLVSLSQETDVLEAYLFLLHSRYEDSIVVRLGISEQLMHSFIPPFTLQLLVENCIKHNAFTRKKPLFIDIYTEDDHLVVKNNYQFRENEQSAGVGLDNIKGRYGFISQQPVAVVKSESHFIVKLPLIYENIDHRR</sequence>
<dbReference type="PANTHER" id="PTHR34220:SF7">
    <property type="entry name" value="SENSOR HISTIDINE KINASE YPDA"/>
    <property type="match status" value="1"/>
</dbReference>
<protein>
    <submittedName>
        <fullName evidence="3">Histidine kinase</fullName>
    </submittedName>
</protein>
<evidence type="ECO:0000313" key="4">
    <source>
        <dbReference type="Proteomes" id="UP000190367"/>
    </source>
</evidence>